<organism evidence="1 2">
    <name type="scientific">Durusdinium trenchii</name>
    <dbReference type="NCBI Taxonomy" id="1381693"/>
    <lineage>
        <taxon>Eukaryota</taxon>
        <taxon>Sar</taxon>
        <taxon>Alveolata</taxon>
        <taxon>Dinophyceae</taxon>
        <taxon>Suessiales</taxon>
        <taxon>Symbiodiniaceae</taxon>
        <taxon>Durusdinium</taxon>
    </lineage>
</organism>
<evidence type="ECO:0000313" key="2">
    <source>
        <dbReference type="Proteomes" id="UP001642484"/>
    </source>
</evidence>
<dbReference type="Proteomes" id="UP001642484">
    <property type="component" value="Unassembled WGS sequence"/>
</dbReference>
<gene>
    <name evidence="1" type="ORF">CCMP2556_LOCUS53729</name>
</gene>
<proteinExistence type="predicted"/>
<sequence>MQLFQDFVNYTYRAIPTQDRLCPSGTHEKMRGGCPCVRPGGNPGLPTGFQVKRVIRVEDADKLLA</sequence>
<accession>A0ABP0SUB0</accession>
<reference evidence="1 2" key="1">
    <citation type="submission" date="2024-02" db="EMBL/GenBank/DDBJ databases">
        <authorList>
            <person name="Chen Y."/>
            <person name="Shah S."/>
            <person name="Dougan E. K."/>
            <person name="Thang M."/>
            <person name="Chan C."/>
        </authorList>
    </citation>
    <scope>NUCLEOTIDE SEQUENCE [LARGE SCALE GENOMIC DNA]</scope>
</reference>
<protein>
    <submittedName>
        <fullName evidence="1">Uncharacterized protein</fullName>
    </submittedName>
</protein>
<evidence type="ECO:0000313" key="1">
    <source>
        <dbReference type="EMBL" id="CAK9116020.1"/>
    </source>
</evidence>
<comment type="caution">
    <text evidence="1">The sequence shown here is derived from an EMBL/GenBank/DDBJ whole genome shotgun (WGS) entry which is preliminary data.</text>
</comment>
<keyword evidence="2" id="KW-1185">Reference proteome</keyword>
<name>A0ABP0SUB0_9DINO</name>
<dbReference type="EMBL" id="CAXAMN010028295">
    <property type="protein sequence ID" value="CAK9116020.1"/>
    <property type="molecule type" value="Genomic_DNA"/>
</dbReference>